<organism evidence="2 3">
    <name type="scientific">Brassica napus</name>
    <name type="common">Rape</name>
    <dbReference type="NCBI Taxonomy" id="3708"/>
    <lineage>
        <taxon>Eukaryota</taxon>
        <taxon>Viridiplantae</taxon>
        <taxon>Streptophyta</taxon>
        <taxon>Embryophyta</taxon>
        <taxon>Tracheophyta</taxon>
        <taxon>Spermatophyta</taxon>
        <taxon>Magnoliopsida</taxon>
        <taxon>eudicotyledons</taxon>
        <taxon>Gunneridae</taxon>
        <taxon>Pentapetalae</taxon>
        <taxon>rosids</taxon>
        <taxon>malvids</taxon>
        <taxon>Brassicales</taxon>
        <taxon>Brassicaceae</taxon>
        <taxon>Brassiceae</taxon>
        <taxon>Brassica</taxon>
    </lineage>
</organism>
<reference evidence="2 3" key="1">
    <citation type="submission" date="2021-05" db="EMBL/GenBank/DDBJ databases">
        <title>Genome Assembly of Synthetic Allotetraploid Brassica napus Reveals Homoeologous Exchanges between Subgenomes.</title>
        <authorList>
            <person name="Davis J.T."/>
        </authorList>
    </citation>
    <scope>NUCLEOTIDE SEQUENCE [LARGE SCALE GENOMIC DNA]</scope>
    <source>
        <strain evidence="3">cv. Da-Ae</strain>
        <tissue evidence="2">Seedling</tissue>
    </source>
</reference>
<dbReference type="EMBL" id="JAGKQM010000014">
    <property type="protein sequence ID" value="KAH0886516.1"/>
    <property type="molecule type" value="Genomic_DNA"/>
</dbReference>
<sequence>REQEIEQKKAELRTSETVPRGVEDGESHGGSAGVLVSSRHIVPGHLEDSSIANKSLPRRESVRRLGFVRTLLIDNYDSYTFNIHQALSTINGVPPVVIWNCEWTSYCYFYEDTASDTIVILPGPGICLGHQRLCGACPGTSPWMVKAVRYATHHDGTYCFLVFHPGETLISRQVIYYFSHKLKHKVIQRFSGGVGMFNG</sequence>
<evidence type="ECO:0008006" key="4">
    <source>
        <dbReference type="Google" id="ProtNLM"/>
    </source>
</evidence>
<dbReference type="Proteomes" id="UP000824890">
    <property type="component" value="Unassembled WGS sequence"/>
</dbReference>
<feature type="region of interest" description="Disordered" evidence="1">
    <location>
        <begin position="1"/>
        <end position="32"/>
    </location>
</feature>
<dbReference type="InterPro" id="IPR029062">
    <property type="entry name" value="Class_I_gatase-like"/>
</dbReference>
<dbReference type="SUPFAM" id="SSF52317">
    <property type="entry name" value="Class I glutamine amidotransferase-like"/>
    <property type="match status" value="1"/>
</dbReference>
<evidence type="ECO:0000313" key="3">
    <source>
        <dbReference type="Proteomes" id="UP000824890"/>
    </source>
</evidence>
<comment type="caution">
    <text evidence="2">The sequence shown here is derived from an EMBL/GenBank/DDBJ whole genome shotgun (WGS) entry which is preliminary data.</text>
</comment>
<name>A0ABQ8A1Y0_BRANA</name>
<feature type="non-terminal residue" evidence="2">
    <location>
        <position position="1"/>
    </location>
</feature>
<dbReference type="Gene3D" id="3.40.50.880">
    <property type="match status" value="1"/>
</dbReference>
<evidence type="ECO:0000313" key="2">
    <source>
        <dbReference type="EMBL" id="KAH0886516.1"/>
    </source>
</evidence>
<keyword evidence="3" id="KW-1185">Reference proteome</keyword>
<proteinExistence type="predicted"/>
<protein>
    <recommendedName>
        <fullName evidence="4">Glutamine amidotransferase domain-containing protein</fullName>
    </recommendedName>
</protein>
<evidence type="ECO:0000256" key="1">
    <source>
        <dbReference type="SAM" id="MobiDB-lite"/>
    </source>
</evidence>
<accession>A0ABQ8A1Y0</accession>
<gene>
    <name evidence="2" type="ORF">HID58_062612</name>
</gene>
<feature type="compositionally biased region" description="Basic and acidic residues" evidence="1">
    <location>
        <begin position="1"/>
        <end position="14"/>
    </location>
</feature>